<evidence type="ECO:0000313" key="2">
    <source>
        <dbReference type="EMBL" id="CAE0413715.1"/>
    </source>
</evidence>
<dbReference type="EMBL" id="HBIM01013548">
    <property type="protein sequence ID" value="CAE0413715.1"/>
    <property type="molecule type" value="Transcribed_RNA"/>
</dbReference>
<dbReference type="InterPro" id="IPR049227">
    <property type="entry name" value="DUF6824"/>
</dbReference>
<reference evidence="2" key="1">
    <citation type="submission" date="2021-01" db="EMBL/GenBank/DDBJ databases">
        <authorList>
            <person name="Corre E."/>
            <person name="Pelletier E."/>
            <person name="Niang G."/>
            <person name="Scheremetjew M."/>
            <person name="Finn R."/>
            <person name="Kale V."/>
            <person name="Holt S."/>
            <person name="Cochrane G."/>
            <person name="Meng A."/>
            <person name="Brown T."/>
            <person name="Cohen L."/>
        </authorList>
    </citation>
    <scope>NUCLEOTIDE SEQUENCE</scope>
    <source>
        <strain evidence="2">CCMP127</strain>
    </source>
</reference>
<proteinExistence type="predicted"/>
<organism evidence="2">
    <name type="scientific">Amphora coffeiformis</name>
    <dbReference type="NCBI Taxonomy" id="265554"/>
    <lineage>
        <taxon>Eukaryota</taxon>
        <taxon>Sar</taxon>
        <taxon>Stramenopiles</taxon>
        <taxon>Ochrophyta</taxon>
        <taxon>Bacillariophyta</taxon>
        <taxon>Bacillariophyceae</taxon>
        <taxon>Bacillariophycidae</taxon>
        <taxon>Thalassiophysales</taxon>
        <taxon>Catenulaceae</taxon>
        <taxon>Amphora</taxon>
    </lineage>
</organism>
<dbReference type="AlphaFoldDB" id="A0A7S3L843"/>
<accession>A0A7S3L843</accession>
<dbReference type="Pfam" id="PF20710">
    <property type="entry name" value="DUF6824"/>
    <property type="match status" value="1"/>
</dbReference>
<name>A0A7S3L843_9STRA</name>
<gene>
    <name evidence="2" type="ORF">ACOF00016_LOCUS10959</name>
</gene>
<sequence length="186" mass="21005">MVNPKLCSTCERIYNATGVVPDSIGCPEFRSKALTSLVNSVAKSKASSHKSIYTPVNIITEVYYDDVLCGRGKFANNRPGNRHYRRLLEDHCEAYSKCKTYRSKGHFTRSILQEVKRKGRFLKPLGEGRYVEISDDQGRVKVGQVRRSHTRVGLFLQVLEYQVLRAFHFLPLTLLIGSSVSVPPQG</sequence>
<protein>
    <recommendedName>
        <fullName evidence="1">DUF6824 domain-containing protein</fullName>
    </recommendedName>
</protein>
<feature type="domain" description="DUF6824" evidence="1">
    <location>
        <begin position="66"/>
        <end position="147"/>
    </location>
</feature>
<evidence type="ECO:0000259" key="1">
    <source>
        <dbReference type="Pfam" id="PF20710"/>
    </source>
</evidence>